<dbReference type="SUPFAM" id="SSF81342">
    <property type="entry name" value="Transmembrane di-heme cytochromes"/>
    <property type="match status" value="1"/>
</dbReference>
<keyword evidence="11 13" id="KW-0472">Membrane</keyword>
<keyword evidence="6 13" id="KW-0812">Transmembrane</keyword>
<keyword evidence="9 13" id="KW-1133">Transmembrane helix</keyword>
<keyword evidence="10" id="KW-0408">Iron</keyword>
<dbReference type="GO" id="GO:0046872">
    <property type="term" value="F:metal ion binding"/>
    <property type="evidence" value="ECO:0007669"/>
    <property type="project" value="UniProtKB-KW"/>
</dbReference>
<dbReference type="Pfam" id="PF01292">
    <property type="entry name" value="Ni_hydr_CYTB"/>
    <property type="match status" value="1"/>
</dbReference>
<dbReference type="PANTHER" id="PTHR30529:SF7">
    <property type="entry name" value="CYTOCHROME B561 BACTERIAL_NI-HYDROGENASE DOMAIN-CONTAINING PROTEIN"/>
    <property type="match status" value="1"/>
</dbReference>
<evidence type="ECO:0000256" key="4">
    <source>
        <dbReference type="ARBA" id="ARBA00022475"/>
    </source>
</evidence>
<evidence type="ECO:0000313" key="15">
    <source>
        <dbReference type="EMBL" id="OCH21299.1"/>
    </source>
</evidence>
<evidence type="ECO:0000313" key="16">
    <source>
        <dbReference type="Proteomes" id="UP000093523"/>
    </source>
</evidence>
<evidence type="ECO:0000256" key="6">
    <source>
        <dbReference type="ARBA" id="ARBA00022692"/>
    </source>
</evidence>
<dbReference type="GO" id="GO:0020037">
    <property type="term" value="F:heme binding"/>
    <property type="evidence" value="ECO:0007669"/>
    <property type="project" value="TreeGrafter"/>
</dbReference>
<name>A0A1B9NZ59_ALILO</name>
<gene>
    <name evidence="15" type="ORF">A6E04_12205</name>
</gene>
<evidence type="ECO:0000256" key="2">
    <source>
        <dbReference type="ARBA" id="ARBA00004651"/>
    </source>
</evidence>
<dbReference type="Proteomes" id="UP000093523">
    <property type="component" value="Unassembled WGS sequence"/>
</dbReference>
<keyword evidence="4" id="KW-1003">Cell membrane</keyword>
<feature type="transmembrane region" description="Helical" evidence="13">
    <location>
        <begin position="130"/>
        <end position="158"/>
    </location>
</feature>
<keyword evidence="8" id="KW-0249">Electron transport</keyword>
<evidence type="ECO:0000259" key="14">
    <source>
        <dbReference type="Pfam" id="PF01292"/>
    </source>
</evidence>
<evidence type="ECO:0000256" key="10">
    <source>
        <dbReference type="ARBA" id="ARBA00023004"/>
    </source>
</evidence>
<comment type="cofactor">
    <cofactor evidence="1">
        <name>heme b</name>
        <dbReference type="ChEBI" id="CHEBI:60344"/>
    </cofactor>
</comment>
<dbReference type="GO" id="GO:0022904">
    <property type="term" value="P:respiratory electron transport chain"/>
    <property type="evidence" value="ECO:0007669"/>
    <property type="project" value="InterPro"/>
</dbReference>
<reference evidence="15 16" key="1">
    <citation type="submission" date="2016-06" db="EMBL/GenBank/DDBJ databases">
        <authorList>
            <person name="Kjaerup R.B."/>
            <person name="Dalgaard T.S."/>
            <person name="Juul-Madsen H.R."/>
        </authorList>
    </citation>
    <scope>NUCLEOTIDE SEQUENCE [LARGE SCALE GENOMIC DNA]</scope>
    <source>
        <strain evidence="15 16">1S159</strain>
    </source>
</reference>
<evidence type="ECO:0000256" key="8">
    <source>
        <dbReference type="ARBA" id="ARBA00022982"/>
    </source>
</evidence>
<dbReference type="STRING" id="688.A6E04_12205"/>
<evidence type="ECO:0000256" key="9">
    <source>
        <dbReference type="ARBA" id="ARBA00022989"/>
    </source>
</evidence>
<organism evidence="15 16">
    <name type="scientific">Aliivibrio logei</name>
    <name type="common">Vibrio logei</name>
    <dbReference type="NCBI Taxonomy" id="688"/>
    <lineage>
        <taxon>Bacteria</taxon>
        <taxon>Pseudomonadati</taxon>
        <taxon>Pseudomonadota</taxon>
        <taxon>Gammaproteobacteria</taxon>
        <taxon>Vibrionales</taxon>
        <taxon>Vibrionaceae</taxon>
        <taxon>Aliivibrio</taxon>
    </lineage>
</organism>
<dbReference type="InterPro" id="IPR052168">
    <property type="entry name" value="Cytochrome_b561_oxidase"/>
</dbReference>
<comment type="subcellular location">
    <subcellularLocation>
        <location evidence="2">Cell membrane</location>
        <topology evidence="2">Multi-pass membrane protein</topology>
    </subcellularLocation>
</comment>
<evidence type="ECO:0000256" key="12">
    <source>
        <dbReference type="ARBA" id="ARBA00037975"/>
    </source>
</evidence>
<keyword evidence="3" id="KW-0813">Transport</keyword>
<dbReference type="GO" id="GO:0009055">
    <property type="term" value="F:electron transfer activity"/>
    <property type="evidence" value="ECO:0007669"/>
    <property type="project" value="InterPro"/>
</dbReference>
<feature type="transmembrane region" description="Helical" evidence="13">
    <location>
        <begin position="42"/>
        <end position="67"/>
    </location>
</feature>
<dbReference type="GO" id="GO:0005886">
    <property type="term" value="C:plasma membrane"/>
    <property type="evidence" value="ECO:0007669"/>
    <property type="project" value="UniProtKB-SubCell"/>
</dbReference>
<proteinExistence type="inferred from homology"/>
<evidence type="ECO:0000256" key="5">
    <source>
        <dbReference type="ARBA" id="ARBA00022617"/>
    </source>
</evidence>
<dbReference type="RefSeq" id="WP_065611145.1">
    <property type="nucleotide sequence ID" value="NZ_CAWMPN010000009.1"/>
</dbReference>
<comment type="caution">
    <text evidence="15">The sequence shown here is derived from an EMBL/GenBank/DDBJ whole genome shotgun (WGS) entry which is preliminary data.</text>
</comment>
<sequence length="179" mass="20919">MNLPTSYDRFSQILHWVMATIIIYATIAGYVMHLVINNYPVVFYVLSIINMSLATIGTLLFIIRWFWSYFRPAIKEVDHKSAIEANVAGFMHALLYFLMFVVFVSGFLMLEHPYTFFWLFDVNNVVENLAINQFFFMIHRAGCALLGLSVIIHVAAACHHHFIRKNRLLDRMTKYKEQS</sequence>
<protein>
    <submittedName>
        <fullName evidence="15">Cytochrome B</fullName>
    </submittedName>
</protein>
<keyword evidence="7" id="KW-0479">Metal-binding</keyword>
<dbReference type="PANTHER" id="PTHR30529">
    <property type="entry name" value="CYTOCHROME B561"/>
    <property type="match status" value="1"/>
</dbReference>
<evidence type="ECO:0000256" key="3">
    <source>
        <dbReference type="ARBA" id="ARBA00022448"/>
    </source>
</evidence>
<evidence type="ECO:0000256" key="1">
    <source>
        <dbReference type="ARBA" id="ARBA00001970"/>
    </source>
</evidence>
<evidence type="ECO:0000256" key="13">
    <source>
        <dbReference type="SAM" id="Phobius"/>
    </source>
</evidence>
<dbReference type="AlphaFoldDB" id="A0A1B9NZ59"/>
<feature type="transmembrane region" description="Helical" evidence="13">
    <location>
        <begin position="12"/>
        <end position="36"/>
    </location>
</feature>
<dbReference type="InterPro" id="IPR011577">
    <property type="entry name" value="Cyt_b561_bac/Ni-Hgenase"/>
</dbReference>
<keyword evidence="5" id="KW-0349">Heme</keyword>
<evidence type="ECO:0000256" key="11">
    <source>
        <dbReference type="ARBA" id="ARBA00023136"/>
    </source>
</evidence>
<feature type="domain" description="Cytochrome b561 bacterial/Ni-hydrogenase" evidence="14">
    <location>
        <begin position="7"/>
        <end position="173"/>
    </location>
</feature>
<dbReference type="InterPro" id="IPR016174">
    <property type="entry name" value="Di-haem_cyt_TM"/>
</dbReference>
<feature type="transmembrane region" description="Helical" evidence="13">
    <location>
        <begin position="87"/>
        <end position="110"/>
    </location>
</feature>
<dbReference type="OrthoDB" id="1247465at2"/>
<evidence type="ECO:0000256" key="7">
    <source>
        <dbReference type="ARBA" id="ARBA00022723"/>
    </source>
</evidence>
<accession>A0A1B9NZ59</accession>
<dbReference type="EMBL" id="MAJU01000009">
    <property type="protein sequence ID" value="OCH21299.1"/>
    <property type="molecule type" value="Genomic_DNA"/>
</dbReference>
<comment type="similarity">
    <text evidence="12">Belongs to the cytochrome b561 family.</text>
</comment>